<evidence type="ECO:0000256" key="1">
    <source>
        <dbReference type="ARBA" id="ARBA00007177"/>
    </source>
</evidence>
<organism evidence="3 4">
    <name type="scientific">Metarhizium robertsii</name>
    <dbReference type="NCBI Taxonomy" id="568076"/>
    <lineage>
        <taxon>Eukaryota</taxon>
        <taxon>Fungi</taxon>
        <taxon>Dikarya</taxon>
        <taxon>Ascomycota</taxon>
        <taxon>Pezizomycotina</taxon>
        <taxon>Sordariomycetes</taxon>
        <taxon>Hypocreomycetidae</taxon>
        <taxon>Hypocreales</taxon>
        <taxon>Clavicipitaceae</taxon>
        <taxon>Metarhizium</taxon>
    </lineage>
</organism>
<dbReference type="EMBL" id="JELW01000011">
    <property type="protein sequence ID" value="EXV00765.1"/>
    <property type="molecule type" value="Genomic_DNA"/>
</dbReference>
<dbReference type="GO" id="GO:0016151">
    <property type="term" value="F:nickel cation binding"/>
    <property type="evidence" value="ECO:0007669"/>
    <property type="project" value="InterPro"/>
</dbReference>
<dbReference type="Pfam" id="PF01774">
    <property type="entry name" value="UreD"/>
    <property type="match status" value="1"/>
</dbReference>
<dbReference type="AlphaFoldDB" id="A0A0A1UUH7"/>
<dbReference type="HAMAP" id="MF_01384">
    <property type="entry name" value="UreD"/>
    <property type="match status" value="1"/>
</dbReference>
<dbReference type="eggNOG" id="ENOG502QSQN">
    <property type="taxonomic scope" value="Eukaryota"/>
</dbReference>
<dbReference type="HOGENOM" id="CLU_021703_2_0_1"/>
<dbReference type="InterPro" id="IPR002669">
    <property type="entry name" value="UreD"/>
</dbReference>
<evidence type="ECO:0000256" key="2">
    <source>
        <dbReference type="ARBA" id="ARBA00023186"/>
    </source>
</evidence>
<sequence>MIQAWSLPFPKSSSVPGEGRINAKILPGGGNGLESISYQYPLKLISPTSPSGGQKSVLVFLLSYGGGLVAGDSVNLSIHVQPGANLSLVTQGHTKIFKSPSPDVVTSQLMTVQVDKGAAVCLLPDPVQPFEDSVYTQTQLFHLSPGSSLCLLDWVTAGRTARGENWSFTSWTGRNEVWFRAEQGGRDRLLVRDTVILSQQGTQAIEQQLRGTMHKMSLFGTLILRGHAMEELGSFFLSEFDALPRLGSRDFRTEQDREDEAERMTDFERWRARRIESEAREGVLWSAARVRGCVVVKFGTPTVESGRGWLGSMLAKEGSIYTHFGEEALMCVR</sequence>
<dbReference type="Proteomes" id="UP000030151">
    <property type="component" value="Unassembled WGS sequence"/>
</dbReference>
<dbReference type="OrthoDB" id="5550464at2759"/>
<comment type="similarity">
    <text evidence="1">Belongs to the UreD family.</text>
</comment>
<name>A0A0A1UUH7_9HYPO</name>
<reference evidence="3 4" key="1">
    <citation type="submission" date="2014-02" db="EMBL/GenBank/DDBJ databases">
        <title>The genome sequence of the entomopathogenic fungus Metarhizium robertsii ARSEF 2575.</title>
        <authorList>
            <person name="Giuliano Garisto Donzelli B."/>
            <person name="Roe B.A."/>
            <person name="Macmil S.L."/>
            <person name="Krasnoff S.B."/>
            <person name="Gibson D.M."/>
        </authorList>
    </citation>
    <scope>NUCLEOTIDE SEQUENCE [LARGE SCALE GENOMIC DNA]</scope>
    <source>
        <strain evidence="3 4">ARSEF 2575</strain>
    </source>
</reference>
<keyword evidence="2" id="KW-0143">Chaperone</keyword>
<evidence type="ECO:0000313" key="3">
    <source>
        <dbReference type="EMBL" id="EXV00765.1"/>
    </source>
</evidence>
<gene>
    <name evidence="3" type="ORF">X797_006173</name>
</gene>
<dbReference type="PANTHER" id="PTHR33643:SF1">
    <property type="entry name" value="UREASE ACCESSORY PROTEIN D"/>
    <property type="match status" value="1"/>
</dbReference>
<evidence type="ECO:0000313" key="4">
    <source>
        <dbReference type="Proteomes" id="UP000030151"/>
    </source>
</evidence>
<proteinExistence type="inferred from homology"/>
<accession>A0A0A1UUH7</accession>
<comment type="caution">
    <text evidence="3">The sequence shown here is derived from an EMBL/GenBank/DDBJ whole genome shotgun (WGS) entry which is preliminary data.</text>
</comment>
<dbReference type="PANTHER" id="PTHR33643">
    <property type="entry name" value="UREASE ACCESSORY PROTEIN D"/>
    <property type="match status" value="1"/>
</dbReference>
<protein>
    <submittedName>
        <fullName evidence="3">Urease accessory protein UreD family protein</fullName>
    </submittedName>
</protein>